<reference evidence="2 3" key="1">
    <citation type="journal article" date="2016" name="Nat. Commun.">
        <title>Thousands of microbial genomes shed light on interconnected biogeochemical processes in an aquifer system.</title>
        <authorList>
            <person name="Anantharaman K."/>
            <person name="Brown C.T."/>
            <person name="Hug L.A."/>
            <person name="Sharon I."/>
            <person name="Castelle C.J."/>
            <person name="Probst A.J."/>
            <person name="Thomas B.C."/>
            <person name="Singh A."/>
            <person name="Wilkins M.J."/>
            <person name="Karaoz U."/>
            <person name="Brodie E.L."/>
            <person name="Williams K.H."/>
            <person name="Hubbard S.S."/>
            <person name="Banfield J.F."/>
        </authorList>
    </citation>
    <scope>NUCLEOTIDE SEQUENCE [LARGE SCALE GENOMIC DNA]</scope>
</reference>
<keyword evidence="1" id="KW-1133">Transmembrane helix</keyword>
<gene>
    <name evidence="2" type="ORF">A3H51_00180</name>
</gene>
<organism evidence="2 3">
    <name type="scientific">Candidatus Spechtbacteria bacterium RIFCSPLOWO2_02_FULL_38_8</name>
    <dbReference type="NCBI Taxonomy" id="1802164"/>
    <lineage>
        <taxon>Bacteria</taxon>
        <taxon>Candidatus Spechtiibacteriota</taxon>
    </lineage>
</organism>
<dbReference type="STRING" id="1802164.A3H51_00180"/>
<comment type="caution">
    <text evidence="2">The sequence shown here is derived from an EMBL/GenBank/DDBJ whole genome shotgun (WGS) entry which is preliminary data.</text>
</comment>
<dbReference type="Proteomes" id="UP000178509">
    <property type="component" value="Unassembled WGS sequence"/>
</dbReference>
<dbReference type="AlphaFoldDB" id="A0A1G2HIP7"/>
<protein>
    <submittedName>
        <fullName evidence="2">Uncharacterized protein</fullName>
    </submittedName>
</protein>
<sequence length="178" mass="20505">MSLSDLFKNSLENIIDVLNSILYETALAKVQFFVAIISALLFVFWVYLIIKTETIKSKFVSVKKAVKGGDIPREIIFQKWAEVEQKLNSNYASDWKLAIIGADSILDRLIQSLGYNGETMGERMKNIRPGQFPYLEEAWRAHKVRNFLAHDATYELSRQAAIRTIEIYKNIFTEFGML</sequence>
<proteinExistence type="predicted"/>
<evidence type="ECO:0000256" key="1">
    <source>
        <dbReference type="SAM" id="Phobius"/>
    </source>
</evidence>
<evidence type="ECO:0000313" key="3">
    <source>
        <dbReference type="Proteomes" id="UP000178509"/>
    </source>
</evidence>
<evidence type="ECO:0000313" key="2">
    <source>
        <dbReference type="EMBL" id="OGZ62140.1"/>
    </source>
</evidence>
<keyword evidence="1" id="KW-0812">Transmembrane</keyword>
<accession>A0A1G2HIP7</accession>
<name>A0A1G2HIP7_9BACT</name>
<dbReference type="EMBL" id="MHOJ01000026">
    <property type="protein sequence ID" value="OGZ62140.1"/>
    <property type="molecule type" value="Genomic_DNA"/>
</dbReference>
<keyword evidence="1" id="KW-0472">Membrane</keyword>
<feature type="transmembrane region" description="Helical" evidence="1">
    <location>
        <begin position="30"/>
        <end position="50"/>
    </location>
</feature>